<organism evidence="4 5">
    <name type="scientific">Desulfoplanes formicivorans</name>
    <dbReference type="NCBI Taxonomy" id="1592317"/>
    <lineage>
        <taxon>Bacteria</taxon>
        <taxon>Pseudomonadati</taxon>
        <taxon>Thermodesulfobacteriota</taxon>
        <taxon>Desulfovibrionia</taxon>
        <taxon>Desulfovibrionales</taxon>
        <taxon>Desulfoplanaceae</taxon>
        <taxon>Desulfoplanes</taxon>
    </lineage>
</organism>
<protein>
    <submittedName>
        <fullName evidence="4">Short-chain dehydrogenase</fullName>
    </submittedName>
</protein>
<feature type="domain" description="Ketoreductase" evidence="3">
    <location>
        <begin position="14"/>
        <end position="192"/>
    </location>
</feature>
<dbReference type="CDD" id="cd05233">
    <property type="entry name" value="SDR_c"/>
    <property type="match status" value="1"/>
</dbReference>
<dbReference type="EMBL" id="BDFE01000017">
    <property type="protein sequence ID" value="GAU09372.1"/>
    <property type="molecule type" value="Genomic_DNA"/>
</dbReference>
<proteinExistence type="inferred from homology"/>
<dbReference type="AlphaFoldDB" id="A0A194AH14"/>
<dbReference type="STRING" id="1592317.DPF_2098"/>
<keyword evidence="2" id="KW-0560">Oxidoreductase</keyword>
<dbReference type="Proteomes" id="UP000095200">
    <property type="component" value="Unassembled WGS sequence"/>
</dbReference>
<evidence type="ECO:0000259" key="3">
    <source>
        <dbReference type="SMART" id="SM00822"/>
    </source>
</evidence>
<dbReference type="PROSITE" id="PS00061">
    <property type="entry name" value="ADH_SHORT"/>
    <property type="match status" value="1"/>
</dbReference>
<dbReference type="RefSeq" id="WP_069859609.1">
    <property type="nucleotide sequence ID" value="NZ_BDFE01000017.1"/>
</dbReference>
<dbReference type="PANTHER" id="PTHR43477:SF1">
    <property type="entry name" value="DIHYDROANTICAPSIN 7-DEHYDROGENASE"/>
    <property type="match status" value="1"/>
</dbReference>
<dbReference type="Pfam" id="PF13561">
    <property type="entry name" value="adh_short_C2"/>
    <property type="match status" value="1"/>
</dbReference>
<dbReference type="FunFam" id="3.40.50.720:FF:000084">
    <property type="entry name" value="Short-chain dehydrogenase reductase"/>
    <property type="match status" value="1"/>
</dbReference>
<dbReference type="InterPro" id="IPR051122">
    <property type="entry name" value="SDR_DHRS6-like"/>
</dbReference>
<keyword evidence="5" id="KW-1185">Reference proteome</keyword>
<evidence type="ECO:0000313" key="5">
    <source>
        <dbReference type="Proteomes" id="UP000095200"/>
    </source>
</evidence>
<dbReference type="InterPro" id="IPR036291">
    <property type="entry name" value="NAD(P)-bd_dom_sf"/>
</dbReference>
<dbReference type="Gene3D" id="3.40.50.720">
    <property type="entry name" value="NAD(P)-binding Rossmann-like Domain"/>
    <property type="match status" value="1"/>
</dbReference>
<sequence length="257" mass="27506">MTDVGKQGLDFGGRRVLITGASSGIGRAAAIVLSSLGADIVLCGRDEKRLEETLDAMNDGQHIMAPFDLAEDLEGIPDWLKYITGEHGPLNGLVHCAGIESTIPVRQVDPESIENVLRINTKAALLLAKGVCSKKSFRLPCSIVFISSVMAIAGRPARSIYSASKGALNAMARSLAIELARKNIRVNTICPGQVQTEMDEAMRQRMGVKLYEQIVEAHPLGLGKPEDIASSIAFLLSDMSRWITGTSLVVDGGYTAI</sequence>
<evidence type="ECO:0000313" key="4">
    <source>
        <dbReference type="EMBL" id="GAU09372.1"/>
    </source>
</evidence>
<dbReference type="InterPro" id="IPR002347">
    <property type="entry name" value="SDR_fam"/>
</dbReference>
<name>A0A194AH14_9BACT</name>
<dbReference type="PRINTS" id="PR00081">
    <property type="entry name" value="GDHRDH"/>
</dbReference>
<dbReference type="InterPro" id="IPR057326">
    <property type="entry name" value="KR_dom"/>
</dbReference>
<reference evidence="5" key="1">
    <citation type="submission" date="2016-06" db="EMBL/GenBank/DDBJ databases">
        <title>Draft genome sequence of Desulfoplanes formicivorans strain Pf12B.</title>
        <authorList>
            <person name="Watanabe M."/>
            <person name="Kojima H."/>
            <person name="Fukui M."/>
        </authorList>
    </citation>
    <scope>NUCLEOTIDE SEQUENCE [LARGE SCALE GENOMIC DNA]</scope>
    <source>
        <strain evidence="5">Pf12B</strain>
    </source>
</reference>
<comment type="caution">
    <text evidence="4">The sequence shown here is derived from an EMBL/GenBank/DDBJ whole genome shotgun (WGS) entry which is preliminary data.</text>
</comment>
<comment type="similarity">
    <text evidence="1">Belongs to the short-chain dehydrogenases/reductases (SDR) family.</text>
</comment>
<dbReference type="SMART" id="SM00822">
    <property type="entry name" value="PKS_KR"/>
    <property type="match status" value="1"/>
</dbReference>
<accession>A0A194AH14</accession>
<evidence type="ECO:0000256" key="1">
    <source>
        <dbReference type="ARBA" id="ARBA00006484"/>
    </source>
</evidence>
<dbReference type="GO" id="GO:0016491">
    <property type="term" value="F:oxidoreductase activity"/>
    <property type="evidence" value="ECO:0007669"/>
    <property type="project" value="UniProtKB-KW"/>
</dbReference>
<dbReference type="SUPFAM" id="SSF51735">
    <property type="entry name" value="NAD(P)-binding Rossmann-fold domains"/>
    <property type="match status" value="1"/>
</dbReference>
<evidence type="ECO:0000256" key="2">
    <source>
        <dbReference type="ARBA" id="ARBA00023002"/>
    </source>
</evidence>
<gene>
    <name evidence="4" type="ORF">DPF_2098</name>
</gene>
<dbReference type="OrthoDB" id="9790785at2"/>
<dbReference type="InterPro" id="IPR020904">
    <property type="entry name" value="Sc_DH/Rdtase_CS"/>
</dbReference>
<dbReference type="PANTHER" id="PTHR43477">
    <property type="entry name" value="DIHYDROANTICAPSIN 7-DEHYDROGENASE"/>
    <property type="match status" value="1"/>
</dbReference>